<feature type="transmembrane region" description="Helical" evidence="11">
    <location>
        <begin position="381"/>
        <end position="406"/>
    </location>
</feature>
<evidence type="ECO:0000259" key="12">
    <source>
        <dbReference type="PROSITE" id="PS51002"/>
    </source>
</evidence>
<sequence>MSNAVQEKKQGGALAATANYLDERVGVGGILKNFGRKVFPDHWSFMLGEVALYSFVILLISGTFLTFFYQPAMTEVIYDGAYVPLKGAQMSIAYASSLDISFEIRGGMLMRQAHHWSALLFVAAAGLHMLRVFFTGAFRKPREINWLVGFMLFVLGMAAGFTGYSLPDDLLSGNGLRIIDGMIKGIPVIGTTTSSFLFGGEFPGTEIVARLYGLHILLVPALIVIFIAIHLFMVIIHKHTHYSGPGRTDENVVGYPLMPVYVAKAGGFFFIVFGVVMAISATFTINPIWNYGPYDPSPVSAGTQPDWYIGWLDGALRLAPSNLDISFLGHTYPFGVLIPLVGSLVFLGLVAVYPFVEAWVTGDKREHHVLDRPRNAPTRTGIGAAGVTFYGVLWAAASTDLIAVFFQMSLNHVLTFMQVLLIAGPIAAYIITKRTCLALQRKDREIVLHGRETGRIVRLPHGEYIEVHEPLDKFEMYKMVDFKDYRPTVVRPNKKGKITVGTRIRAALSRFYFEDRIAPVTQTELNEAQSHDHSPAVAAPAAQEQLTK</sequence>
<gene>
    <name evidence="13" type="ORF">UFOPK2106_00311</name>
</gene>
<keyword evidence="6" id="KW-1278">Translocase</keyword>
<protein>
    <submittedName>
        <fullName evidence="13">Unannotated protein</fullName>
    </submittedName>
</protein>
<dbReference type="InterPro" id="IPR005797">
    <property type="entry name" value="Cyt_b/b6_N"/>
</dbReference>
<evidence type="ECO:0000256" key="5">
    <source>
        <dbReference type="ARBA" id="ARBA00022723"/>
    </source>
</evidence>
<keyword evidence="2" id="KW-0813">Transport</keyword>
<name>A0A6J6J5E9_9ZZZZ</name>
<evidence type="ECO:0000256" key="3">
    <source>
        <dbReference type="ARBA" id="ARBA00022475"/>
    </source>
</evidence>
<feature type="transmembrane region" description="Helical" evidence="11">
    <location>
        <begin position="336"/>
        <end position="360"/>
    </location>
</feature>
<dbReference type="GO" id="GO:0009055">
    <property type="term" value="F:electron transfer activity"/>
    <property type="evidence" value="ECO:0007669"/>
    <property type="project" value="InterPro"/>
</dbReference>
<evidence type="ECO:0000256" key="4">
    <source>
        <dbReference type="ARBA" id="ARBA00022692"/>
    </source>
</evidence>
<dbReference type="PANTHER" id="PTHR19271:SF16">
    <property type="entry name" value="CYTOCHROME B"/>
    <property type="match status" value="1"/>
</dbReference>
<dbReference type="GO" id="GO:0022904">
    <property type="term" value="P:respiratory electron transport chain"/>
    <property type="evidence" value="ECO:0007669"/>
    <property type="project" value="InterPro"/>
</dbReference>
<dbReference type="Pfam" id="PF13631">
    <property type="entry name" value="Cytochrom_B_N_2"/>
    <property type="match status" value="1"/>
</dbReference>
<feature type="transmembrane region" description="Helical" evidence="11">
    <location>
        <begin position="212"/>
        <end position="236"/>
    </location>
</feature>
<dbReference type="GO" id="GO:0016491">
    <property type="term" value="F:oxidoreductase activity"/>
    <property type="evidence" value="ECO:0007669"/>
    <property type="project" value="InterPro"/>
</dbReference>
<feature type="transmembrane region" description="Helical" evidence="11">
    <location>
        <begin position="50"/>
        <end position="69"/>
    </location>
</feature>
<dbReference type="SUPFAM" id="SSF81342">
    <property type="entry name" value="Transmembrane di-heme cytochromes"/>
    <property type="match status" value="1"/>
</dbReference>
<feature type="region of interest" description="Disordered" evidence="10">
    <location>
        <begin position="526"/>
        <end position="548"/>
    </location>
</feature>
<keyword evidence="4 11" id="KW-0812">Transmembrane</keyword>
<evidence type="ECO:0000313" key="13">
    <source>
        <dbReference type="EMBL" id="CAB4632090.1"/>
    </source>
</evidence>
<evidence type="ECO:0000256" key="1">
    <source>
        <dbReference type="ARBA" id="ARBA00004651"/>
    </source>
</evidence>
<dbReference type="PANTHER" id="PTHR19271">
    <property type="entry name" value="CYTOCHROME B"/>
    <property type="match status" value="1"/>
</dbReference>
<feature type="domain" description="Cytochrome b/b6 N-terminal region profile" evidence="12">
    <location>
        <begin position="17"/>
        <end position="243"/>
    </location>
</feature>
<dbReference type="PROSITE" id="PS51002">
    <property type="entry name" value="CYTB_NTER"/>
    <property type="match status" value="1"/>
</dbReference>
<accession>A0A6J6J5E9</accession>
<evidence type="ECO:0000256" key="8">
    <source>
        <dbReference type="ARBA" id="ARBA00023004"/>
    </source>
</evidence>
<dbReference type="AlphaFoldDB" id="A0A6J6J5E9"/>
<keyword evidence="9 11" id="KW-0472">Membrane</keyword>
<dbReference type="EMBL" id="CAEZVS010000026">
    <property type="protein sequence ID" value="CAB4632090.1"/>
    <property type="molecule type" value="Genomic_DNA"/>
</dbReference>
<proteinExistence type="predicted"/>
<evidence type="ECO:0000256" key="10">
    <source>
        <dbReference type="SAM" id="MobiDB-lite"/>
    </source>
</evidence>
<dbReference type="InterPro" id="IPR016174">
    <property type="entry name" value="Di-haem_cyt_TM"/>
</dbReference>
<dbReference type="GO" id="GO:0005886">
    <property type="term" value="C:plasma membrane"/>
    <property type="evidence" value="ECO:0007669"/>
    <property type="project" value="UniProtKB-SubCell"/>
</dbReference>
<evidence type="ECO:0000256" key="2">
    <source>
        <dbReference type="ARBA" id="ARBA00022448"/>
    </source>
</evidence>
<dbReference type="Gene3D" id="1.20.810.10">
    <property type="entry name" value="Cytochrome Bc1 Complex, Chain C"/>
    <property type="match status" value="1"/>
</dbReference>
<evidence type="ECO:0000256" key="9">
    <source>
        <dbReference type="ARBA" id="ARBA00023136"/>
    </source>
</evidence>
<comment type="subcellular location">
    <subcellularLocation>
        <location evidence="1">Cell membrane</location>
        <topology evidence="1">Multi-pass membrane protein</topology>
    </subcellularLocation>
</comment>
<reference evidence="13" key="1">
    <citation type="submission" date="2020-05" db="EMBL/GenBank/DDBJ databases">
        <authorList>
            <person name="Chiriac C."/>
            <person name="Salcher M."/>
            <person name="Ghai R."/>
            <person name="Kavagutti S V."/>
        </authorList>
    </citation>
    <scope>NUCLEOTIDE SEQUENCE</scope>
</reference>
<keyword evidence="3" id="KW-1003">Cell membrane</keyword>
<evidence type="ECO:0000256" key="6">
    <source>
        <dbReference type="ARBA" id="ARBA00022967"/>
    </source>
</evidence>
<keyword evidence="5" id="KW-0479">Metal-binding</keyword>
<feature type="transmembrane region" description="Helical" evidence="11">
    <location>
        <begin position="268"/>
        <end position="289"/>
    </location>
</feature>
<dbReference type="GO" id="GO:0046872">
    <property type="term" value="F:metal ion binding"/>
    <property type="evidence" value="ECO:0007669"/>
    <property type="project" value="UniProtKB-KW"/>
</dbReference>
<evidence type="ECO:0000256" key="11">
    <source>
        <dbReference type="SAM" id="Phobius"/>
    </source>
</evidence>
<feature type="transmembrane region" description="Helical" evidence="11">
    <location>
        <begin position="116"/>
        <end position="134"/>
    </location>
</feature>
<dbReference type="FunFam" id="1.20.810.10:FF:000007">
    <property type="entry name" value="Ubiquinol-cytochrome C reductase B subunit"/>
    <property type="match status" value="1"/>
</dbReference>
<dbReference type="InterPro" id="IPR027387">
    <property type="entry name" value="Cytb/b6-like_sf"/>
</dbReference>
<keyword evidence="8" id="KW-0408">Iron</keyword>
<organism evidence="13">
    <name type="scientific">freshwater metagenome</name>
    <dbReference type="NCBI Taxonomy" id="449393"/>
    <lineage>
        <taxon>unclassified sequences</taxon>
        <taxon>metagenomes</taxon>
        <taxon>ecological metagenomes</taxon>
    </lineage>
</organism>
<feature type="transmembrane region" description="Helical" evidence="11">
    <location>
        <begin position="412"/>
        <end position="432"/>
    </location>
</feature>
<keyword evidence="7 11" id="KW-1133">Transmembrane helix</keyword>
<feature type="transmembrane region" description="Helical" evidence="11">
    <location>
        <begin position="146"/>
        <end position="166"/>
    </location>
</feature>
<evidence type="ECO:0000256" key="7">
    <source>
        <dbReference type="ARBA" id="ARBA00022989"/>
    </source>
</evidence>